<dbReference type="OrthoDB" id="10266265at2759"/>
<comment type="similarity">
    <text evidence="1">Belongs to the STXBP/unc-18/SEC1 family.</text>
</comment>
<sequence length="550" mass="62263">MNIQLSVFRYLEHIFRDTSVGVKALLLDPETLAYISVAMSKTELYTHEVVLIEQLSQRVRKPADPQVAALSCYCLLRPTNDNIDLLCEELQNPHFSKYALFFTNTITDSQLHQLASRDTNTLIENFQEVFVDFSALGTRLFSLNMPDISEFRKNPQLSEQSSRIAEGLFAAICSVRGKPIIRYDKNSEVTKTIATGLSQLVSSNGDLFNNSRDDSVVVLILDRRNDPVTPLLHFFYYLPIIHDLFTIKNNIIEIGRKQFIIDERSDPETERIDTMYLEDAGNAIRQRFDGIKAINEQVKSEKIATMNEKALKVLQGNNEITYANTHLELYQALHQKVIQDGLLDITSLEQIIATVNDAGDQCQQFCDLIQSPSCSKENALRLALVYVLHYEKSDPDYISRVLGALESRGPWHQQEMRYAQVLTRIAGQDLRSGDIFSNRSLMAKFKKGLKSSTAKSQFEMYHPPLETILQAIKDKKLDPNQYPFIDNKRGDSYKVIVFCVGGATYAELGVVTNMSKKRTESGIGHQFILGGTTVHNAASFLDFEVKPFTS</sequence>
<dbReference type="InterPro" id="IPR036045">
    <property type="entry name" value="Sec1-like_sf"/>
</dbReference>
<name>A0A1J4KW41_9EUKA</name>
<dbReference type="RefSeq" id="XP_068367108.1">
    <property type="nucleotide sequence ID" value="XM_068498556.1"/>
</dbReference>
<evidence type="ECO:0000313" key="3">
    <source>
        <dbReference type="Proteomes" id="UP000179807"/>
    </source>
</evidence>
<dbReference type="Proteomes" id="UP000179807">
    <property type="component" value="Unassembled WGS sequence"/>
</dbReference>
<dbReference type="Gene3D" id="1.25.40.60">
    <property type="match status" value="1"/>
</dbReference>
<evidence type="ECO:0000256" key="1">
    <source>
        <dbReference type="ARBA" id="ARBA00009884"/>
    </source>
</evidence>
<dbReference type="Pfam" id="PF00995">
    <property type="entry name" value="Sec1"/>
    <property type="match status" value="1"/>
</dbReference>
<dbReference type="VEuPathDB" id="TrichDB:TRFO_15743"/>
<reference evidence="2" key="1">
    <citation type="submission" date="2016-10" db="EMBL/GenBank/DDBJ databases">
        <authorList>
            <person name="Benchimol M."/>
            <person name="Almeida L.G."/>
            <person name="Vasconcelos A.T."/>
            <person name="Perreira-Neves A."/>
            <person name="Rosa I.A."/>
            <person name="Tasca T."/>
            <person name="Bogo M.R."/>
            <person name="de Souza W."/>
        </authorList>
    </citation>
    <scope>NUCLEOTIDE SEQUENCE [LARGE SCALE GENOMIC DNA]</scope>
    <source>
        <strain evidence="2">K</strain>
    </source>
</reference>
<dbReference type="InterPro" id="IPR001619">
    <property type="entry name" value="Sec1-like"/>
</dbReference>
<organism evidence="2 3">
    <name type="scientific">Tritrichomonas foetus</name>
    <dbReference type="NCBI Taxonomy" id="1144522"/>
    <lineage>
        <taxon>Eukaryota</taxon>
        <taxon>Metamonada</taxon>
        <taxon>Parabasalia</taxon>
        <taxon>Tritrichomonadida</taxon>
        <taxon>Tritrichomonadidae</taxon>
        <taxon>Tritrichomonas</taxon>
    </lineage>
</organism>
<dbReference type="InterPro" id="IPR043154">
    <property type="entry name" value="Sec-1-like_dom1"/>
</dbReference>
<dbReference type="GO" id="GO:0016192">
    <property type="term" value="P:vesicle-mediated transport"/>
    <property type="evidence" value="ECO:0007669"/>
    <property type="project" value="InterPro"/>
</dbReference>
<accession>A0A1J4KW41</accession>
<proteinExistence type="inferred from homology"/>
<dbReference type="GeneID" id="94833260"/>
<dbReference type="AlphaFoldDB" id="A0A1J4KW41"/>
<dbReference type="Gene3D" id="3.40.50.1910">
    <property type="match status" value="1"/>
</dbReference>
<dbReference type="InterPro" id="IPR027482">
    <property type="entry name" value="Sec1-like_dom2"/>
</dbReference>
<comment type="caution">
    <text evidence="2">The sequence shown here is derived from an EMBL/GenBank/DDBJ whole genome shotgun (WGS) entry which is preliminary data.</text>
</comment>
<gene>
    <name evidence="2" type="primary">Vps45</name>
    <name evidence="2" type="ORF">TRFO_15743</name>
</gene>
<dbReference type="PIRSF" id="PIRSF005715">
    <property type="entry name" value="VPS45_Sec1"/>
    <property type="match status" value="1"/>
</dbReference>
<dbReference type="SUPFAM" id="SSF56815">
    <property type="entry name" value="Sec1/munc18-like (SM) proteins"/>
    <property type="match status" value="1"/>
</dbReference>
<dbReference type="PANTHER" id="PTHR11679">
    <property type="entry name" value="VESICLE PROTEIN SORTING-ASSOCIATED"/>
    <property type="match status" value="1"/>
</dbReference>
<evidence type="ECO:0000313" key="2">
    <source>
        <dbReference type="EMBL" id="OHT13972.1"/>
    </source>
</evidence>
<dbReference type="InterPro" id="IPR043127">
    <property type="entry name" value="Sec-1-like_dom3a"/>
</dbReference>
<dbReference type="Gene3D" id="3.40.50.2060">
    <property type="match status" value="1"/>
</dbReference>
<dbReference type="Gene3D" id="3.90.830.10">
    <property type="entry name" value="Syntaxin Binding Protein 1, Chain A, domain 2"/>
    <property type="match status" value="1"/>
</dbReference>
<protein>
    <submittedName>
        <fullName evidence="2">Vacuolar protein sorting-associated protein 45</fullName>
    </submittedName>
</protein>
<keyword evidence="3" id="KW-1185">Reference proteome</keyword>
<dbReference type="EMBL" id="MLAK01000441">
    <property type="protein sequence ID" value="OHT13972.1"/>
    <property type="molecule type" value="Genomic_DNA"/>
</dbReference>